<reference evidence="2 3" key="1">
    <citation type="journal article" date="2013" name="Genome Biol.">
        <title>The genome sequence of the most widely cultivated cacao type and its use to identify candidate genes regulating pod color.</title>
        <authorList>
            <person name="Motamayor J.C."/>
            <person name="Mockaitis K."/>
            <person name="Schmutz J."/>
            <person name="Haiminen N."/>
            <person name="Iii D.L."/>
            <person name="Cornejo O."/>
            <person name="Findley S.D."/>
            <person name="Zheng P."/>
            <person name="Utro F."/>
            <person name="Royaert S."/>
            <person name="Saski C."/>
            <person name="Jenkins J."/>
            <person name="Podicheti R."/>
            <person name="Zhao M."/>
            <person name="Scheffler B.E."/>
            <person name="Stack J.C."/>
            <person name="Feltus F.A."/>
            <person name="Mustiga G.M."/>
            <person name="Amores F."/>
            <person name="Phillips W."/>
            <person name="Marelli J.P."/>
            <person name="May G.D."/>
            <person name="Shapiro H."/>
            <person name="Ma J."/>
            <person name="Bustamante C.D."/>
            <person name="Schnell R.J."/>
            <person name="Main D."/>
            <person name="Gilbert D."/>
            <person name="Parida L."/>
            <person name="Kuhn D.N."/>
        </authorList>
    </citation>
    <scope>NUCLEOTIDE SEQUENCE [LARGE SCALE GENOMIC DNA]</scope>
    <source>
        <strain evidence="3">cv. Matina 1-6</strain>
    </source>
</reference>
<feature type="compositionally biased region" description="Polar residues" evidence="1">
    <location>
        <begin position="23"/>
        <end position="44"/>
    </location>
</feature>
<evidence type="ECO:0000256" key="1">
    <source>
        <dbReference type="SAM" id="MobiDB-lite"/>
    </source>
</evidence>
<accession>A0A061DT74</accession>
<dbReference type="Gramene" id="EOX95592">
    <property type="protein sequence ID" value="EOX95592"/>
    <property type="gene ID" value="TCM_005041"/>
</dbReference>
<keyword evidence="3" id="KW-1185">Reference proteome</keyword>
<dbReference type="AlphaFoldDB" id="A0A061DT74"/>
<organism evidence="2 3">
    <name type="scientific">Theobroma cacao</name>
    <name type="common">Cacao</name>
    <name type="synonym">Cocoa</name>
    <dbReference type="NCBI Taxonomy" id="3641"/>
    <lineage>
        <taxon>Eukaryota</taxon>
        <taxon>Viridiplantae</taxon>
        <taxon>Streptophyta</taxon>
        <taxon>Embryophyta</taxon>
        <taxon>Tracheophyta</taxon>
        <taxon>Spermatophyta</taxon>
        <taxon>Magnoliopsida</taxon>
        <taxon>eudicotyledons</taxon>
        <taxon>Gunneridae</taxon>
        <taxon>Pentapetalae</taxon>
        <taxon>rosids</taxon>
        <taxon>malvids</taxon>
        <taxon>Malvales</taxon>
        <taxon>Malvaceae</taxon>
        <taxon>Byttnerioideae</taxon>
        <taxon>Theobroma</taxon>
    </lineage>
</organism>
<name>A0A061DT74_THECC</name>
<proteinExistence type="predicted"/>
<dbReference type="HOGENOM" id="CLU_1581311_0_0_1"/>
<dbReference type="EMBL" id="CM001879">
    <property type="protein sequence ID" value="EOX95592.1"/>
    <property type="molecule type" value="Genomic_DNA"/>
</dbReference>
<gene>
    <name evidence="2" type="ORF">TCM_005041</name>
</gene>
<feature type="compositionally biased region" description="Basic and acidic residues" evidence="1">
    <location>
        <begin position="1"/>
        <end position="17"/>
    </location>
</feature>
<feature type="region of interest" description="Disordered" evidence="1">
    <location>
        <begin position="1"/>
        <end position="44"/>
    </location>
</feature>
<dbReference type="InParanoid" id="A0A061DT74"/>
<dbReference type="Proteomes" id="UP000026915">
    <property type="component" value="Chromosome 1"/>
</dbReference>
<evidence type="ECO:0000313" key="2">
    <source>
        <dbReference type="EMBL" id="EOX95592.1"/>
    </source>
</evidence>
<evidence type="ECO:0000313" key="3">
    <source>
        <dbReference type="Proteomes" id="UP000026915"/>
    </source>
</evidence>
<protein>
    <submittedName>
        <fullName evidence="2">Uncharacterized protein</fullName>
    </submittedName>
</protein>
<sequence>MGDVVRRKDHAPQDKNKLVACPSKSQDQVSSSAVQPHANRVSSSAEQVQALNQAILPVDLPLSGKLKSRKVGLLSEVVERLSGKKKQKERRGKLTVRRINKNKLSQLWMKAKEVWKLSKSVGLSANGDEEEIFAQLLAWAQVNGRQQDYQPRFNSKPINCCPGHPFACH</sequence>